<dbReference type="Gene3D" id="1.10.150.240">
    <property type="entry name" value="Putative phosphatase, domain 2"/>
    <property type="match status" value="1"/>
</dbReference>
<dbReference type="NCBIfam" id="TIGR01549">
    <property type="entry name" value="HAD-SF-IA-v1"/>
    <property type="match status" value="1"/>
</dbReference>
<sequence length="229" mass="25500">MGQNGRYYKGVIFDLDGTLINTLDDLADSVNEALAGMGYPVWPAEAYRLKVGRGFRNLMENSVPEEVRAEDAVIDEMLSRFLEAYDRKYLEKSRPYEGIDRLLDCLVSEGVQVAVNSNKRTDYTEKLIQKFFARIPFAGVFGERKGVPKKPDPASALELCGIMGLAPGDVLYIGDSKTDIQTGKNASMDTVGVTWGFRGYEELHENGAVYIARTAEDIHKAVQGLFRKN</sequence>
<dbReference type="InterPro" id="IPR050155">
    <property type="entry name" value="HAD-like_hydrolase_sf"/>
</dbReference>
<dbReference type="InterPro" id="IPR041492">
    <property type="entry name" value="HAD_2"/>
</dbReference>
<dbReference type="GO" id="GO:0005829">
    <property type="term" value="C:cytosol"/>
    <property type="evidence" value="ECO:0007669"/>
    <property type="project" value="TreeGrafter"/>
</dbReference>
<dbReference type="GO" id="GO:0008967">
    <property type="term" value="F:phosphoglycolate phosphatase activity"/>
    <property type="evidence" value="ECO:0007669"/>
    <property type="project" value="TreeGrafter"/>
</dbReference>
<keyword evidence="2" id="KW-1185">Reference proteome</keyword>
<dbReference type="PANTHER" id="PTHR43434">
    <property type="entry name" value="PHOSPHOGLYCOLATE PHOSPHATASE"/>
    <property type="match status" value="1"/>
</dbReference>
<dbReference type="SFLD" id="SFLDG01129">
    <property type="entry name" value="C1.5:_HAD__Beta-PGM__Phosphata"/>
    <property type="match status" value="1"/>
</dbReference>
<proteinExistence type="predicted"/>
<accession>A0A7G9G883</accession>
<organism evidence="1 2">
    <name type="scientific">Qiania dongpingensis</name>
    <dbReference type="NCBI Taxonomy" id="2763669"/>
    <lineage>
        <taxon>Bacteria</taxon>
        <taxon>Bacillati</taxon>
        <taxon>Bacillota</taxon>
        <taxon>Clostridia</taxon>
        <taxon>Lachnospirales</taxon>
        <taxon>Lachnospiraceae</taxon>
        <taxon>Qiania</taxon>
    </lineage>
</organism>
<dbReference type="KEGG" id="qdo:H9Q78_07950"/>
<dbReference type="Proteomes" id="UP000515823">
    <property type="component" value="Chromosome"/>
</dbReference>
<dbReference type="GO" id="GO:0006281">
    <property type="term" value="P:DNA repair"/>
    <property type="evidence" value="ECO:0007669"/>
    <property type="project" value="TreeGrafter"/>
</dbReference>
<dbReference type="SFLD" id="SFLDS00003">
    <property type="entry name" value="Haloacid_Dehalogenase"/>
    <property type="match status" value="1"/>
</dbReference>
<dbReference type="RefSeq" id="WP_249304783.1">
    <property type="nucleotide sequence ID" value="NZ_CP060634.1"/>
</dbReference>
<dbReference type="PANTHER" id="PTHR43434:SF1">
    <property type="entry name" value="PHOSPHOGLYCOLATE PHOSPHATASE"/>
    <property type="match status" value="1"/>
</dbReference>
<evidence type="ECO:0000313" key="1">
    <source>
        <dbReference type="EMBL" id="QNM07015.1"/>
    </source>
</evidence>
<dbReference type="InterPro" id="IPR023214">
    <property type="entry name" value="HAD_sf"/>
</dbReference>
<dbReference type="SUPFAM" id="SSF56784">
    <property type="entry name" value="HAD-like"/>
    <property type="match status" value="1"/>
</dbReference>
<gene>
    <name evidence="1" type="ORF">H9Q78_07950</name>
</gene>
<dbReference type="AlphaFoldDB" id="A0A7G9G883"/>
<dbReference type="InterPro" id="IPR006439">
    <property type="entry name" value="HAD-SF_hydro_IA"/>
</dbReference>
<protein>
    <submittedName>
        <fullName evidence="1">HAD family hydrolase</fullName>
    </submittedName>
</protein>
<evidence type="ECO:0000313" key="2">
    <source>
        <dbReference type="Proteomes" id="UP000515823"/>
    </source>
</evidence>
<reference evidence="1 2" key="1">
    <citation type="submission" date="2020-08" db="EMBL/GenBank/DDBJ databases">
        <authorList>
            <person name="Liu C."/>
            <person name="Sun Q."/>
        </authorList>
    </citation>
    <scope>NUCLEOTIDE SEQUENCE [LARGE SCALE GENOMIC DNA]</scope>
    <source>
        <strain evidence="1 2">NSJ-38</strain>
    </source>
</reference>
<dbReference type="EMBL" id="CP060634">
    <property type="protein sequence ID" value="QNM07015.1"/>
    <property type="molecule type" value="Genomic_DNA"/>
</dbReference>
<dbReference type="InterPro" id="IPR023198">
    <property type="entry name" value="PGP-like_dom2"/>
</dbReference>
<name>A0A7G9G883_9FIRM</name>
<keyword evidence="1" id="KW-0378">Hydrolase</keyword>
<dbReference type="Pfam" id="PF13419">
    <property type="entry name" value="HAD_2"/>
    <property type="match status" value="1"/>
</dbReference>
<dbReference type="Gene3D" id="3.40.50.1000">
    <property type="entry name" value="HAD superfamily/HAD-like"/>
    <property type="match status" value="1"/>
</dbReference>
<dbReference type="InterPro" id="IPR036412">
    <property type="entry name" value="HAD-like_sf"/>
</dbReference>
<dbReference type="SFLD" id="SFLDG01135">
    <property type="entry name" value="C1.5.6:_HAD__Beta-PGM__Phospha"/>
    <property type="match status" value="1"/>
</dbReference>